<dbReference type="FunFam" id="3.20.20.10:FF:000006">
    <property type="entry name" value="Ornithine decarboxylase 1"/>
    <property type="match status" value="1"/>
</dbReference>
<dbReference type="InterPro" id="IPR022653">
    <property type="entry name" value="De-COase2_pyr-phos_BS"/>
</dbReference>
<dbReference type="Pfam" id="PF02784">
    <property type="entry name" value="Orn_Arg_deC_N"/>
    <property type="match status" value="1"/>
</dbReference>
<reference evidence="17" key="2">
    <citation type="submission" date="2025-08" db="UniProtKB">
        <authorList>
            <consortium name="Ensembl"/>
        </authorList>
    </citation>
    <scope>IDENTIFICATION</scope>
</reference>
<dbReference type="Pfam" id="PF00278">
    <property type="entry name" value="Orn_DAP_Arg_deC"/>
    <property type="match status" value="1"/>
</dbReference>
<dbReference type="PROSITE" id="PS00878">
    <property type="entry name" value="ODR_DC_2_1"/>
    <property type="match status" value="1"/>
</dbReference>
<keyword evidence="6" id="KW-0620">Polyamine biosynthesis</keyword>
<dbReference type="PANTHER" id="PTHR11482">
    <property type="entry name" value="ARGININE/DIAMINOPIMELATE/ORNITHINE DECARBOXYLASE"/>
    <property type="match status" value="1"/>
</dbReference>
<reference evidence="17" key="3">
    <citation type="submission" date="2025-09" db="UniProtKB">
        <authorList>
            <consortium name="Ensembl"/>
        </authorList>
    </citation>
    <scope>IDENTIFICATION</scope>
</reference>
<dbReference type="PRINTS" id="PR01179">
    <property type="entry name" value="ODADCRBXLASE"/>
</dbReference>
<evidence type="ECO:0000256" key="6">
    <source>
        <dbReference type="ARBA" id="ARBA00023115"/>
    </source>
</evidence>
<dbReference type="PANTHER" id="PTHR11482:SF42">
    <property type="entry name" value="ORNITHINE DECARBOXYLASE"/>
    <property type="match status" value="1"/>
</dbReference>
<evidence type="ECO:0000256" key="3">
    <source>
        <dbReference type="ARBA" id="ARBA00022553"/>
    </source>
</evidence>
<dbReference type="CDD" id="cd00622">
    <property type="entry name" value="PLPDE_III_ODC"/>
    <property type="match status" value="1"/>
</dbReference>
<evidence type="ECO:0000259" key="15">
    <source>
        <dbReference type="Pfam" id="PF00278"/>
    </source>
</evidence>
<dbReference type="Gene3D" id="2.40.37.10">
    <property type="entry name" value="Lyase, Ornithine Decarboxylase, Chain A, domain 1"/>
    <property type="match status" value="1"/>
</dbReference>
<comment type="cofactor">
    <cofactor evidence="1 13">
        <name>pyridoxal 5'-phosphate</name>
        <dbReference type="ChEBI" id="CHEBI:597326"/>
    </cofactor>
</comment>
<protein>
    <recommendedName>
        <fullName evidence="11">Ornithine decarboxylase</fullName>
        <ecNumber evidence="9">4.1.1.17</ecNumber>
    </recommendedName>
</protein>
<dbReference type="GeneTree" id="ENSGT00950000182995"/>
<feature type="active site" description="Proton donor" evidence="13">
    <location>
        <position position="354"/>
    </location>
</feature>
<evidence type="ECO:0000256" key="1">
    <source>
        <dbReference type="ARBA" id="ARBA00001933"/>
    </source>
</evidence>
<dbReference type="InterPro" id="IPR000183">
    <property type="entry name" value="Orn/DAP/Arg_de-COase"/>
</dbReference>
<evidence type="ECO:0000256" key="10">
    <source>
        <dbReference type="ARBA" id="ARBA00037173"/>
    </source>
</evidence>
<proteinExistence type="inferred from homology"/>
<evidence type="ECO:0000256" key="8">
    <source>
        <dbReference type="ARBA" id="ARBA00034115"/>
    </source>
</evidence>
<dbReference type="SUPFAM" id="SSF50621">
    <property type="entry name" value="Alanine racemase C-terminal domain-like"/>
    <property type="match status" value="1"/>
</dbReference>
<evidence type="ECO:0000313" key="17">
    <source>
        <dbReference type="Ensembl" id="ENSMICP00000026784.2"/>
    </source>
</evidence>
<reference evidence="17" key="1">
    <citation type="submission" date="2016-12" db="EMBL/GenBank/DDBJ databases">
        <title>Mouse lemur reference genome and diversity panel.</title>
        <authorList>
            <person name="Harris R."/>
            <person name="Larsen P."/>
            <person name="Liu Y."/>
            <person name="Hughes D.S."/>
            <person name="Murali S."/>
            <person name="Raveendran M."/>
            <person name="Korchina V."/>
            <person name="Wang M."/>
            <person name="Jhangiani S."/>
            <person name="Bandaranaike D."/>
            <person name="Bellair M."/>
            <person name="Blankenburg K."/>
            <person name="Chao H."/>
            <person name="Dahdouli M."/>
            <person name="Dinh H."/>
            <person name="Doddapaneni H."/>
            <person name="English A."/>
            <person name="Firestine M."/>
            <person name="Gnanaolivu R."/>
            <person name="Gross S."/>
            <person name="Hernandez B."/>
            <person name="Javaid M."/>
            <person name="Jayaseelan J."/>
            <person name="Jones J."/>
            <person name="Khan Z."/>
            <person name="Kovar C."/>
            <person name="Kurapati P."/>
            <person name="Le B."/>
            <person name="Lee S."/>
            <person name="Li M."/>
            <person name="Mathew T."/>
            <person name="Narasimhan A."/>
            <person name="Ngo D."/>
            <person name="Nguyen L."/>
            <person name="Okwuonu G."/>
            <person name="Ongeri F."/>
            <person name="Osuji N."/>
            <person name="Pu L.-L."/>
            <person name="Puazo M."/>
            <person name="Quiroz J."/>
            <person name="Raj R."/>
            <person name="Rajbhandari K."/>
            <person name="Reid J.G."/>
            <person name="Santibanez J."/>
            <person name="Sexton D."/>
            <person name="Skinner E."/>
            <person name="Vee V."/>
            <person name="Weissenberger G."/>
            <person name="Wu Y."/>
            <person name="Xin Y."/>
            <person name="Han Y."/>
            <person name="Campbell C."/>
            <person name="Brown A."/>
            <person name="Sullivan B."/>
            <person name="Shelton J."/>
            <person name="Brown S."/>
            <person name="Dudchenko O."/>
            <person name="Machol I."/>
            <person name="Durand N."/>
            <person name="Shamim M."/>
            <person name="Lieberman A."/>
            <person name="Muzny D.M."/>
            <person name="Richards S."/>
            <person name="Yoder A."/>
            <person name="Worley K.C."/>
            <person name="Rogers J."/>
            <person name="Gibbs R.A."/>
        </authorList>
    </citation>
    <scope>NUCLEOTIDE SEQUENCE [LARGE SCALE GENOMIC DNA]</scope>
</reference>
<evidence type="ECO:0000256" key="4">
    <source>
        <dbReference type="ARBA" id="ARBA00022793"/>
    </source>
</evidence>
<comment type="pathway">
    <text evidence="8">Amine and polyamine biosynthesis; putrescine biosynthesis via L-ornithine pathway; putrescine from L-ornithine: step 1/1.</text>
</comment>
<keyword evidence="5 13" id="KW-0663">Pyridoxal phosphate</keyword>
<keyword evidence="7" id="KW-0456">Lyase</keyword>
<evidence type="ECO:0000313" key="18">
    <source>
        <dbReference type="Proteomes" id="UP000694394"/>
    </source>
</evidence>
<dbReference type="AlphaFoldDB" id="A0A8C5VTE0"/>
<dbReference type="GO" id="GO:0004586">
    <property type="term" value="F:ornithine decarboxylase activity"/>
    <property type="evidence" value="ECO:0007669"/>
    <property type="project" value="UniProtKB-EC"/>
</dbReference>
<evidence type="ECO:0000259" key="16">
    <source>
        <dbReference type="Pfam" id="PF02784"/>
    </source>
</evidence>
<dbReference type="PRINTS" id="PR01182">
    <property type="entry name" value="ORNDCRBXLASE"/>
</dbReference>
<accession>A0A8C5VTE0</accession>
<dbReference type="InterPro" id="IPR002433">
    <property type="entry name" value="Orn_de-COase"/>
</dbReference>
<dbReference type="InterPro" id="IPR009006">
    <property type="entry name" value="Ala_racemase/Decarboxylase_C"/>
</dbReference>
<dbReference type="InterPro" id="IPR022644">
    <property type="entry name" value="De-COase2_N"/>
</dbReference>
<feature type="modified residue" description="N6-(pyridoxal phosphate)lysine" evidence="13">
    <location>
        <position position="69"/>
    </location>
</feature>
<evidence type="ECO:0000256" key="11">
    <source>
        <dbReference type="ARBA" id="ARBA00039485"/>
    </source>
</evidence>
<dbReference type="EC" id="4.1.1.17" evidence="9"/>
<feature type="domain" description="Orn/DAP/Arg decarboxylase 2 N-terminal" evidence="16">
    <location>
        <begin position="45"/>
        <end position="275"/>
    </location>
</feature>
<dbReference type="Ensembl" id="ENSMICT00000033664.2">
    <property type="protein sequence ID" value="ENSMICP00000026784.2"/>
    <property type="gene ID" value="ENSMICG00000026796.2"/>
</dbReference>
<dbReference type="GO" id="GO:0033387">
    <property type="term" value="P:putrescine biosynthetic process from arginine, via ornithine"/>
    <property type="evidence" value="ECO:0007669"/>
    <property type="project" value="TreeGrafter"/>
</dbReference>
<evidence type="ECO:0000256" key="13">
    <source>
        <dbReference type="PIRSR" id="PIRSR600183-50"/>
    </source>
</evidence>
<evidence type="ECO:0000256" key="14">
    <source>
        <dbReference type="RuleBase" id="RU003737"/>
    </source>
</evidence>
<dbReference type="Proteomes" id="UP000694394">
    <property type="component" value="Chromosome 10"/>
</dbReference>
<dbReference type="InterPro" id="IPR029066">
    <property type="entry name" value="PLP-binding_barrel"/>
</dbReference>
<evidence type="ECO:0000256" key="5">
    <source>
        <dbReference type="ARBA" id="ARBA00022898"/>
    </source>
</evidence>
<dbReference type="EMBL" id="ABDC03014167">
    <property type="status" value="NOT_ANNOTATED_CDS"/>
    <property type="molecule type" value="Genomic_DNA"/>
</dbReference>
<organism evidence="17 18">
    <name type="scientific">Microcebus murinus</name>
    <name type="common">Gray mouse lemur</name>
    <name type="synonym">Lemur murinus</name>
    <dbReference type="NCBI Taxonomy" id="30608"/>
    <lineage>
        <taxon>Eukaryota</taxon>
        <taxon>Metazoa</taxon>
        <taxon>Chordata</taxon>
        <taxon>Craniata</taxon>
        <taxon>Vertebrata</taxon>
        <taxon>Euteleostomi</taxon>
        <taxon>Mammalia</taxon>
        <taxon>Eutheria</taxon>
        <taxon>Euarchontoglires</taxon>
        <taxon>Primates</taxon>
        <taxon>Strepsirrhini</taxon>
        <taxon>Lemuriformes</taxon>
        <taxon>Cheirogaleidae</taxon>
        <taxon>Microcebus</taxon>
    </lineage>
</organism>
<sequence>MNNFSNEEFDYHFLDEGFTAKDILDQKINEVSSSDDKDAFYVADLGDILKKHRRWLKALPGVAPFYAVKCNDSRAVVKTLATMGTGFDCASKTEIRLVQKRVIYANPCKQVSQIKYAANNGVQMMTFDSEAELMKVARAHPKAKLVLQIATDDSKAVCRLRVKFGATLKTSRLLLEWAKELNIDVIGVSFHVGSGCTDPETFVQAISDARCVFDMGAEVDFSMYLLDTGGGFPGSEDVKLKFEEITSVVNPALDKYFPSDSGVRIIAEPGRYYVASAFTLTVNIVAKKIVLKEQIGSDDEDESNEQTFMYYVNDGVYGSFNCILYDHAHVKPLLQKRPKPDEKYYSSSIWGPTCDGLDRIVEHCDLPKMHVGDWMLFENMGAYTVAAAFTFNGFQRPTIYYVMSGPTWQLMQQIQNPDFTPEVEEQDVGTLPVSCAWESGMKRHPGTCASASINV</sequence>
<comment type="similarity">
    <text evidence="2 14">Belongs to the Orn/Lys/Arg decarboxylase class-II family.</text>
</comment>
<keyword evidence="3" id="KW-0597">Phosphoprotein</keyword>
<keyword evidence="18" id="KW-1185">Reference proteome</keyword>
<evidence type="ECO:0000256" key="7">
    <source>
        <dbReference type="ARBA" id="ARBA00023239"/>
    </source>
</evidence>
<feature type="domain" description="Orn/DAP/Arg decarboxylase 2 C-terminal" evidence="15">
    <location>
        <begin position="40"/>
        <end position="381"/>
    </location>
</feature>
<comment type="function">
    <text evidence="10">Catalyzes the first and rate-limiting step of polyamine biosynthesis that converts ornithine into putrescine, which is the precursor for the polyamines, spermidine and spermine. Polyamines are essential for cell proliferation and are implicated in cellular processes, ranging from DNA replication to apoptosis.</text>
</comment>
<dbReference type="InterPro" id="IPR022643">
    <property type="entry name" value="De-COase2_C"/>
</dbReference>
<dbReference type="Gene3D" id="3.20.20.10">
    <property type="entry name" value="Alanine racemase"/>
    <property type="match status" value="1"/>
</dbReference>
<evidence type="ECO:0000256" key="12">
    <source>
        <dbReference type="ARBA" id="ARBA00049127"/>
    </source>
</evidence>
<dbReference type="FunFam" id="2.40.37.10:FF:000005">
    <property type="entry name" value="Ornithine decarboxylase"/>
    <property type="match status" value="1"/>
</dbReference>
<keyword evidence="4" id="KW-0210">Decarboxylase</keyword>
<dbReference type="GO" id="GO:0005737">
    <property type="term" value="C:cytoplasm"/>
    <property type="evidence" value="ECO:0007669"/>
    <property type="project" value="TreeGrafter"/>
</dbReference>
<gene>
    <name evidence="17" type="primary">LOC105883809</name>
</gene>
<evidence type="ECO:0000256" key="9">
    <source>
        <dbReference type="ARBA" id="ARBA00034138"/>
    </source>
</evidence>
<dbReference type="SUPFAM" id="SSF51419">
    <property type="entry name" value="PLP-binding barrel"/>
    <property type="match status" value="1"/>
</dbReference>
<comment type="catalytic activity">
    <reaction evidence="12">
        <text>L-ornithine + H(+) = putrescine + CO2</text>
        <dbReference type="Rhea" id="RHEA:22964"/>
        <dbReference type="ChEBI" id="CHEBI:15378"/>
        <dbReference type="ChEBI" id="CHEBI:16526"/>
        <dbReference type="ChEBI" id="CHEBI:46911"/>
        <dbReference type="ChEBI" id="CHEBI:326268"/>
        <dbReference type="EC" id="4.1.1.17"/>
    </reaction>
</comment>
<evidence type="ECO:0000256" key="2">
    <source>
        <dbReference type="ARBA" id="ARBA00008872"/>
    </source>
</evidence>
<name>A0A8C5VTE0_MICMU</name>